<dbReference type="Gene3D" id="1.10.10.10">
    <property type="entry name" value="Winged helix-like DNA-binding domain superfamily/Winged helix DNA-binding domain"/>
    <property type="match status" value="1"/>
</dbReference>
<dbReference type="InterPro" id="IPR013249">
    <property type="entry name" value="RNA_pol_sigma70_r4_t2"/>
</dbReference>
<accession>A0A1J6HNW1</accession>
<reference evidence="9 10" key="1">
    <citation type="submission" date="2016-10" db="EMBL/GenBank/DDBJ databases">
        <title>The Draft Genome Sequence of the Potato Rhizosphere Bacteria Ochrobactrum sp. IPA7.2.</title>
        <authorList>
            <person name="Gogoleva N.E."/>
            <person name="Khlopko Y.A."/>
            <person name="Burygin G.L."/>
            <person name="Plotnikov A.O."/>
        </authorList>
    </citation>
    <scope>NUCLEOTIDE SEQUENCE [LARGE SCALE GENOMIC DNA]</scope>
    <source>
        <strain evidence="9 10">IPA7.2</strain>
    </source>
</reference>
<dbReference type="InterPro" id="IPR013325">
    <property type="entry name" value="RNA_pol_sigma_r2"/>
</dbReference>
<dbReference type="NCBIfam" id="TIGR02937">
    <property type="entry name" value="sigma70-ECF"/>
    <property type="match status" value="1"/>
</dbReference>
<dbReference type="PANTHER" id="PTHR43133:SF25">
    <property type="entry name" value="RNA POLYMERASE SIGMA FACTOR RFAY-RELATED"/>
    <property type="match status" value="1"/>
</dbReference>
<gene>
    <name evidence="9" type="ORF">BLA27_04680</name>
</gene>
<dbReference type="SUPFAM" id="SSF88946">
    <property type="entry name" value="Sigma2 domain of RNA polymerase sigma factors"/>
    <property type="match status" value="1"/>
</dbReference>
<organism evidence="9 10">
    <name type="scientific">Brucella cytisi</name>
    <dbReference type="NCBI Taxonomy" id="407152"/>
    <lineage>
        <taxon>Bacteria</taxon>
        <taxon>Pseudomonadati</taxon>
        <taxon>Pseudomonadota</taxon>
        <taxon>Alphaproteobacteria</taxon>
        <taxon>Hyphomicrobiales</taxon>
        <taxon>Brucellaceae</taxon>
        <taxon>Brucella/Ochrobactrum group</taxon>
        <taxon>Brucella</taxon>
    </lineage>
</organism>
<proteinExistence type="inferred from homology"/>
<keyword evidence="2 6" id="KW-0805">Transcription regulation</keyword>
<comment type="caution">
    <text evidence="9">The sequence shown here is derived from an EMBL/GenBank/DDBJ whole genome shotgun (WGS) entry which is preliminary data.</text>
</comment>
<dbReference type="InterPro" id="IPR036388">
    <property type="entry name" value="WH-like_DNA-bd_sf"/>
</dbReference>
<evidence type="ECO:0000313" key="9">
    <source>
        <dbReference type="EMBL" id="OIS94693.1"/>
    </source>
</evidence>
<dbReference type="Pfam" id="PF04542">
    <property type="entry name" value="Sigma70_r2"/>
    <property type="match status" value="1"/>
</dbReference>
<dbReference type="InterPro" id="IPR013324">
    <property type="entry name" value="RNA_pol_sigma_r3/r4-like"/>
</dbReference>
<dbReference type="CDD" id="cd06171">
    <property type="entry name" value="Sigma70_r4"/>
    <property type="match status" value="1"/>
</dbReference>
<dbReference type="GO" id="GO:0003677">
    <property type="term" value="F:DNA binding"/>
    <property type="evidence" value="ECO:0007669"/>
    <property type="project" value="UniProtKB-KW"/>
</dbReference>
<dbReference type="InterPro" id="IPR039425">
    <property type="entry name" value="RNA_pol_sigma-70-like"/>
</dbReference>
<evidence type="ECO:0000256" key="4">
    <source>
        <dbReference type="ARBA" id="ARBA00023125"/>
    </source>
</evidence>
<keyword evidence="10" id="KW-1185">Reference proteome</keyword>
<sequence>MSFKPNPDYMLEPEHLVAMIPALRAFSRTFYRQKEDAEDLVQETLLKALANREKYVPYSPLKSWLFTIMRNTFCTRIRIQKREAPGVSECVSPIVSVKASQELTLEAHDVQTAMETLPHKYRRVLALVVLEGQSYERTAQLCECSIGTVKSRLHRARHKLHEIVECA</sequence>
<dbReference type="PROSITE" id="PS01063">
    <property type="entry name" value="SIGMA70_ECF"/>
    <property type="match status" value="1"/>
</dbReference>
<dbReference type="OrthoDB" id="9803470at2"/>
<dbReference type="Gene3D" id="1.10.1740.10">
    <property type="match status" value="1"/>
</dbReference>
<feature type="domain" description="RNA polymerase sigma factor 70 region 4 type 2" evidence="8">
    <location>
        <begin position="109"/>
        <end position="160"/>
    </location>
</feature>
<dbReference type="Proteomes" id="UP000182985">
    <property type="component" value="Unassembled WGS sequence"/>
</dbReference>
<evidence type="ECO:0000256" key="2">
    <source>
        <dbReference type="ARBA" id="ARBA00023015"/>
    </source>
</evidence>
<dbReference type="RefSeq" id="WP_071630656.1">
    <property type="nucleotide sequence ID" value="NZ_JBCAUP010000006.1"/>
</dbReference>
<dbReference type="GO" id="GO:0016987">
    <property type="term" value="F:sigma factor activity"/>
    <property type="evidence" value="ECO:0007669"/>
    <property type="project" value="UniProtKB-KW"/>
</dbReference>
<evidence type="ECO:0000259" key="8">
    <source>
        <dbReference type="Pfam" id="PF08281"/>
    </source>
</evidence>
<dbReference type="InterPro" id="IPR014284">
    <property type="entry name" value="RNA_pol_sigma-70_dom"/>
</dbReference>
<dbReference type="GO" id="GO:0006352">
    <property type="term" value="P:DNA-templated transcription initiation"/>
    <property type="evidence" value="ECO:0007669"/>
    <property type="project" value="InterPro"/>
</dbReference>
<comment type="similarity">
    <text evidence="1 6">Belongs to the sigma-70 factor family. ECF subfamily.</text>
</comment>
<dbReference type="PANTHER" id="PTHR43133">
    <property type="entry name" value="RNA POLYMERASE ECF-TYPE SIGMA FACTO"/>
    <property type="match status" value="1"/>
</dbReference>
<evidence type="ECO:0000256" key="6">
    <source>
        <dbReference type="RuleBase" id="RU000716"/>
    </source>
</evidence>
<keyword evidence="3 6" id="KW-0731">Sigma factor</keyword>
<dbReference type="InterPro" id="IPR000838">
    <property type="entry name" value="RNA_pol_sigma70_ECF_CS"/>
</dbReference>
<name>A0A1J6HNW1_9HYPH</name>
<protein>
    <recommendedName>
        <fullName evidence="6">RNA polymerase sigma factor</fullName>
    </recommendedName>
</protein>
<evidence type="ECO:0000259" key="7">
    <source>
        <dbReference type="Pfam" id="PF04542"/>
    </source>
</evidence>
<dbReference type="SUPFAM" id="SSF88659">
    <property type="entry name" value="Sigma3 and sigma4 domains of RNA polymerase sigma factors"/>
    <property type="match status" value="1"/>
</dbReference>
<evidence type="ECO:0000256" key="5">
    <source>
        <dbReference type="ARBA" id="ARBA00023163"/>
    </source>
</evidence>
<feature type="domain" description="RNA polymerase sigma-70 region 2" evidence="7">
    <location>
        <begin position="20"/>
        <end position="82"/>
    </location>
</feature>
<evidence type="ECO:0000256" key="3">
    <source>
        <dbReference type="ARBA" id="ARBA00023082"/>
    </source>
</evidence>
<dbReference type="EMBL" id="MOEC01000003">
    <property type="protein sequence ID" value="OIS94693.1"/>
    <property type="molecule type" value="Genomic_DNA"/>
</dbReference>
<dbReference type="Pfam" id="PF08281">
    <property type="entry name" value="Sigma70_r4_2"/>
    <property type="match status" value="1"/>
</dbReference>
<evidence type="ECO:0000313" key="10">
    <source>
        <dbReference type="Proteomes" id="UP000182985"/>
    </source>
</evidence>
<keyword evidence="4 6" id="KW-0238">DNA-binding</keyword>
<dbReference type="InterPro" id="IPR007627">
    <property type="entry name" value="RNA_pol_sigma70_r2"/>
</dbReference>
<keyword evidence="5 6" id="KW-0804">Transcription</keyword>
<dbReference type="AlphaFoldDB" id="A0A1J6HNW1"/>
<evidence type="ECO:0000256" key="1">
    <source>
        <dbReference type="ARBA" id="ARBA00010641"/>
    </source>
</evidence>